<evidence type="ECO:0000313" key="2">
    <source>
        <dbReference type="EMBL" id="KVV43461.1"/>
    </source>
</evidence>
<dbReference type="RefSeq" id="WP_060107553.1">
    <property type="nucleotide sequence ID" value="NZ_LPEQ01000100.1"/>
</dbReference>
<dbReference type="InterPro" id="IPR029032">
    <property type="entry name" value="AhpD-like"/>
</dbReference>
<dbReference type="Proteomes" id="UP000062317">
    <property type="component" value="Unassembled WGS sequence"/>
</dbReference>
<dbReference type="SUPFAM" id="SSF69118">
    <property type="entry name" value="AhpD-like"/>
    <property type="match status" value="1"/>
</dbReference>
<evidence type="ECO:0000313" key="3">
    <source>
        <dbReference type="Proteomes" id="UP000062317"/>
    </source>
</evidence>
<dbReference type="Pfam" id="PF02627">
    <property type="entry name" value="CMD"/>
    <property type="match status" value="1"/>
</dbReference>
<dbReference type="EMBL" id="LPEQ01000100">
    <property type="protein sequence ID" value="KVV43461.1"/>
    <property type="molecule type" value="Genomic_DNA"/>
</dbReference>
<proteinExistence type="predicted"/>
<dbReference type="InterPro" id="IPR004675">
    <property type="entry name" value="AhpD_core"/>
</dbReference>
<evidence type="ECO:0000259" key="1">
    <source>
        <dbReference type="Pfam" id="PF02627"/>
    </source>
</evidence>
<organism evidence="2 3">
    <name type="scientific">Burkholderia territorii</name>
    <dbReference type="NCBI Taxonomy" id="1503055"/>
    <lineage>
        <taxon>Bacteria</taxon>
        <taxon>Pseudomonadati</taxon>
        <taxon>Pseudomonadota</taxon>
        <taxon>Betaproteobacteria</taxon>
        <taxon>Burkholderiales</taxon>
        <taxon>Burkholderiaceae</taxon>
        <taxon>Burkholderia</taxon>
        <taxon>Burkholderia cepacia complex</taxon>
    </lineage>
</organism>
<comment type="caution">
    <text evidence="2">The sequence shown here is derived from an EMBL/GenBank/DDBJ whole genome shotgun (WGS) entry which is preliminary data.</text>
</comment>
<reference evidence="2 3" key="1">
    <citation type="submission" date="2015-11" db="EMBL/GenBank/DDBJ databases">
        <title>Expanding the genomic diversity of Burkholderia species for the development of highly accurate diagnostics.</title>
        <authorList>
            <person name="Sahl J."/>
            <person name="Keim P."/>
            <person name="Wagner D."/>
        </authorList>
    </citation>
    <scope>NUCLEOTIDE SEQUENCE [LARGE SCALE GENOMIC DNA]</scope>
    <source>
        <strain evidence="2 3">MSMB1301WGS</strain>
    </source>
</reference>
<dbReference type="PANTHER" id="PTHR35446:SF3">
    <property type="entry name" value="CMD DOMAIN-CONTAINING PROTEIN"/>
    <property type="match status" value="1"/>
</dbReference>
<dbReference type="GO" id="GO:0051920">
    <property type="term" value="F:peroxiredoxin activity"/>
    <property type="evidence" value="ECO:0007669"/>
    <property type="project" value="InterPro"/>
</dbReference>
<keyword evidence="2" id="KW-0560">Oxidoreductase</keyword>
<name>A0A125AA53_9BURK</name>
<keyword evidence="2" id="KW-0575">Peroxidase</keyword>
<dbReference type="Gene3D" id="1.20.1290.10">
    <property type="entry name" value="AhpD-like"/>
    <property type="match status" value="1"/>
</dbReference>
<dbReference type="NCBIfam" id="TIGR00778">
    <property type="entry name" value="ahpD_dom"/>
    <property type="match status" value="1"/>
</dbReference>
<accession>A0A125AA53</accession>
<dbReference type="AlphaFoldDB" id="A0A125AA53"/>
<keyword evidence="3" id="KW-1185">Reference proteome</keyword>
<dbReference type="PANTHER" id="PTHR35446">
    <property type="entry name" value="SI:CH211-175M2.5"/>
    <property type="match status" value="1"/>
</dbReference>
<sequence length="178" mass="18505">MTRLTTLKPSEATGETAVVFNQIKAAIGKVPNAYATIGTHSPAGLAAMLNVDAAIAASSLEQADVEAVRLAVSALSGCDYCVAAHTMIGRMAGLAPDAMKRIRAGLPSGDARRDALLAFVRAIVTSRDTVPAAVLDAVLEAGLTERQVIETILVVTSITFTNLVNRVNDTTLDFPAVD</sequence>
<gene>
    <name evidence="2" type="ORF">WT27_09880</name>
</gene>
<dbReference type="InterPro" id="IPR003779">
    <property type="entry name" value="CMD-like"/>
</dbReference>
<protein>
    <submittedName>
        <fullName evidence="2">Alkylhydroperoxidase</fullName>
    </submittedName>
</protein>
<feature type="domain" description="Carboxymuconolactone decarboxylase-like" evidence="1">
    <location>
        <begin position="44"/>
        <end position="102"/>
    </location>
</feature>